<evidence type="ECO:0000259" key="1">
    <source>
        <dbReference type="Pfam" id="PF08279"/>
    </source>
</evidence>
<dbReference type="AlphaFoldDB" id="A0A2R4M0C2"/>
<dbReference type="SUPFAM" id="SSF46785">
    <property type="entry name" value="Winged helix' DNA-binding domain"/>
    <property type="match status" value="1"/>
</dbReference>
<name>A0A2R4M0C2_9RHOB</name>
<dbReference type="Pfam" id="PF13280">
    <property type="entry name" value="WYL"/>
    <property type="match status" value="1"/>
</dbReference>
<reference evidence="3 4" key="1">
    <citation type="submission" date="2018-03" db="EMBL/GenBank/DDBJ databases">
        <title>The Complete Genome of Celeribacter baekdonensis strain LH4, a Thiosulfate-Oxidizing Alphaproteobacterium Isolated from Gulf of Mexico Continental Slope Sediments.</title>
        <authorList>
            <person name="Flood B.E."/>
            <person name="Bailey J.V."/>
            <person name="Leprich D."/>
        </authorList>
    </citation>
    <scope>NUCLEOTIDE SEQUENCE [LARGE SCALE GENOMIC DNA]</scope>
    <source>
        <strain evidence="3 4">LH4</strain>
    </source>
</reference>
<dbReference type="PANTHER" id="PTHR34580:SF3">
    <property type="entry name" value="PROTEIN PAFB"/>
    <property type="match status" value="1"/>
</dbReference>
<dbReference type="InterPro" id="IPR036390">
    <property type="entry name" value="WH_DNA-bd_sf"/>
</dbReference>
<feature type="domain" description="WYL" evidence="2">
    <location>
        <begin position="139"/>
        <end position="203"/>
    </location>
</feature>
<accession>A0A2R4M0C2</accession>
<dbReference type="RefSeq" id="WP_107718790.1">
    <property type="nucleotide sequence ID" value="NZ_CP028475.1"/>
</dbReference>
<dbReference type="PROSITE" id="PS52050">
    <property type="entry name" value="WYL"/>
    <property type="match status" value="1"/>
</dbReference>
<evidence type="ECO:0000259" key="2">
    <source>
        <dbReference type="Pfam" id="PF13280"/>
    </source>
</evidence>
<sequence length="246" mass="27681">MSKSDRLFRVMHLFRCLPAPVTAARMAEELGVSERTLYRDIESLRLAGARIEGEAGLGYTLSKDFALPPQTLSQLEIEALVLGLSEVQHRGDPALAQAARDALAKITATLPEDKQRHIHHAVGLVHRYQTPAAPSVDMSDLREACWQERAIQITYRDRAGQMSDRVIWPLAIVYLDRELMLLASCQLRGAFRQFIVNSITSFTLLDQSFRPHRVQLLRDYIAELKTRPVSAPVRDDGHKIATNGKM</sequence>
<dbReference type="Gene3D" id="1.10.10.10">
    <property type="entry name" value="Winged helix-like DNA-binding domain superfamily/Winged helix DNA-binding domain"/>
    <property type="match status" value="1"/>
</dbReference>
<dbReference type="InterPro" id="IPR026881">
    <property type="entry name" value="WYL_dom"/>
</dbReference>
<evidence type="ECO:0000313" key="3">
    <source>
        <dbReference type="EMBL" id="AVW90601.1"/>
    </source>
</evidence>
<dbReference type="Proteomes" id="UP000241447">
    <property type="component" value="Chromosome"/>
</dbReference>
<protein>
    <submittedName>
        <fullName evidence="3">Transcriptional regulator</fullName>
    </submittedName>
</protein>
<dbReference type="Pfam" id="PF08279">
    <property type="entry name" value="HTH_11"/>
    <property type="match status" value="1"/>
</dbReference>
<dbReference type="KEGG" id="cbak:DA792_05445"/>
<dbReference type="OrthoDB" id="9807255at2"/>
<dbReference type="EMBL" id="CP028475">
    <property type="protein sequence ID" value="AVW90601.1"/>
    <property type="molecule type" value="Genomic_DNA"/>
</dbReference>
<dbReference type="InterPro" id="IPR013196">
    <property type="entry name" value="HTH_11"/>
</dbReference>
<dbReference type="InterPro" id="IPR051534">
    <property type="entry name" value="CBASS_pafABC_assoc_protein"/>
</dbReference>
<proteinExistence type="predicted"/>
<gene>
    <name evidence="3" type="ORF">DA792_05445</name>
</gene>
<organism evidence="3 4">
    <name type="scientific">Celeribacter baekdonensis</name>
    <dbReference type="NCBI Taxonomy" id="875171"/>
    <lineage>
        <taxon>Bacteria</taxon>
        <taxon>Pseudomonadati</taxon>
        <taxon>Pseudomonadota</taxon>
        <taxon>Alphaproteobacteria</taxon>
        <taxon>Rhodobacterales</taxon>
        <taxon>Roseobacteraceae</taxon>
        <taxon>Celeribacter</taxon>
    </lineage>
</organism>
<feature type="domain" description="Helix-turn-helix type 11" evidence="1">
    <location>
        <begin position="6"/>
        <end position="59"/>
    </location>
</feature>
<dbReference type="PANTHER" id="PTHR34580">
    <property type="match status" value="1"/>
</dbReference>
<evidence type="ECO:0000313" key="4">
    <source>
        <dbReference type="Proteomes" id="UP000241447"/>
    </source>
</evidence>
<dbReference type="InterPro" id="IPR036388">
    <property type="entry name" value="WH-like_DNA-bd_sf"/>
</dbReference>